<sequence>MSSRQLFEIIKRFISSARYRYGDVFVEKISIRKSKYIVYMRIMNNRVKVIVNKRRVNVRVYCGLKGLEIAVRRMFTREYVKVVKR</sequence>
<evidence type="ECO:0000313" key="1">
    <source>
        <dbReference type="EMBL" id="HGM59303.1"/>
    </source>
</evidence>
<dbReference type="EMBL" id="DTBJ01000057">
    <property type="protein sequence ID" value="HGM59303.1"/>
    <property type="molecule type" value="Genomic_DNA"/>
</dbReference>
<dbReference type="AlphaFoldDB" id="A0A7C4HA62"/>
<reference evidence="1" key="1">
    <citation type="journal article" date="2020" name="mSystems">
        <title>Genome- and Community-Level Interaction Insights into Carbon Utilization and Element Cycling Functions of Hydrothermarchaeota in Hydrothermal Sediment.</title>
        <authorList>
            <person name="Zhou Z."/>
            <person name="Liu Y."/>
            <person name="Xu W."/>
            <person name="Pan J."/>
            <person name="Luo Z.H."/>
            <person name="Li M."/>
        </authorList>
    </citation>
    <scope>NUCLEOTIDE SEQUENCE [LARGE SCALE GENOMIC DNA]</scope>
    <source>
        <strain evidence="1">SpSt-642</strain>
    </source>
</reference>
<proteinExistence type="predicted"/>
<protein>
    <submittedName>
        <fullName evidence="1">Uncharacterized protein</fullName>
    </submittedName>
</protein>
<accession>A0A7C4HA62</accession>
<gene>
    <name evidence="1" type="ORF">ENU14_06950</name>
</gene>
<comment type="caution">
    <text evidence="1">The sequence shown here is derived from an EMBL/GenBank/DDBJ whole genome shotgun (WGS) entry which is preliminary data.</text>
</comment>
<name>A0A7C4HA62_STAMA</name>
<organism evidence="1">
    <name type="scientific">Staphylothermus marinus</name>
    <dbReference type="NCBI Taxonomy" id="2280"/>
    <lineage>
        <taxon>Archaea</taxon>
        <taxon>Thermoproteota</taxon>
        <taxon>Thermoprotei</taxon>
        <taxon>Desulfurococcales</taxon>
        <taxon>Desulfurococcaceae</taxon>
        <taxon>Staphylothermus</taxon>
    </lineage>
</organism>